<dbReference type="PANTHER" id="PTHR33157">
    <property type="entry name" value="AUTONOMOUS TRANSPOSABLE ELEMENT EN-1 MOSAIC PROTEIN-RELATED"/>
    <property type="match status" value="1"/>
</dbReference>
<evidence type="ECO:0000313" key="3">
    <source>
        <dbReference type="EnsemblPlants" id="KQJ87018"/>
    </source>
</evidence>
<dbReference type="PANTHER" id="PTHR33157:SF5">
    <property type="entry name" value="OS09G0314100 PROTEIN"/>
    <property type="match status" value="1"/>
</dbReference>
<proteinExistence type="predicted"/>
<keyword evidence="4" id="KW-1185">Reference proteome</keyword>
<name>A0A0Q3H0Z7_BRADI</name>
<dbReference type="InParanoid" id="A0A0Q3H0Z7"/>
<dbReference type="OrthoDB" id="690158at2759"/>
<dbReference type="EnsemblPlants" id="KQJ87018">
    <property type="protein sequence ID" value="KQJ87018"/>
    <property type="gene ID" value="BRADI_4g09031v3"/>
</dbReference>
<reference evidence="3" key="3">
    <citation type="submission" date="2018-08" db="UniProtKB">
        <authorList>
            <consortium name="EnsemblPlants"/>
        </authorList>
    </citation>
    <scope>IDENTIFICATION</scope>
    <source>
        <strain evidence="3">cv. Bd21</strain>
    </source>
</reference>
<sequence length="275" mass="31033">MYDFFVRWRGFDIRKSSRAGTSGGNNQGTGGGSSQGIGGGGGSSQDYTCGDYKYTTQLGCILKRQYPGVLKDADGELYPATTWADFYEKTNDQGETCAHKVKKEFWRLFTVADEHKREAARVLENYCRKRVRNIMYQVRVDAVKLHYENQGEILDDTLACRRELDENEYLNVRVEWCKKDVWPLLAAYWDSAEFKEKRSKAQDSCFGSENNAQNRGGSRPFTETQQYIEAIHGPEKATILNKYAVMKSGDGAVRKADVVAAAKGRKARPSTSDSY</sequence>
<dbReference type="GO" id="GO:0032196">
    <property type="term" value="P:transposition"/>
    <property type="evidence" value="ECO:0007669"/>
    <property type="project" value="InterPro"/>
</dbReference>
<evidence type="ECO:0000256" key="1">
    <source>
        <dbReference type="SAM" id="MobiDB-lite"/>
    </source>
</evidence>
<dbReference type="Proteomes" id="UP000008810">
    <property type="component" value="Chromosome 4"/>
</dbReference>
<feature type="region of interest" description="Disordered" evidence="1">
    <location>
        <begin position="17"/>
        <end position="40"/>
    </location>
</feature>
<dbReference type="FunCoup" id="A0A0Q3H0Z7">
    <property type="interactions" value="697"/>
</dbReference>
<dbReference type="InterPro" id="IPR039266">
    <property type="entry name" value="EN-1/SPM"/>
</dbReference>
<evidence type="ECO:0000313" key="4">
    <source>
        <dbReference type="Proteomes" id="UP000008810"/>
    </source>
</evidence>
<reference evidence="2 3" key="1">
    <citation type="journal article" date="2010" name="Nature">
        <title>Genome sequencing and analysis of the model grass Brachypodium distachyon.</title>
        <authorList>
            <consortium name="International Brachypodium Initiative"/>
        </authorList>
    </citation>
    <scope>NUCLEOTIDE SEQUENCE [LARGE SCALE GENOMIC DNA]</scope>
    <source>
        <strain evidence="2 3">Bd21</strain>
    </source>
</reference>
<dbReference type="EMBL" id="CM000883">
    <property type="protein sequence ID" value="KQJ87018.1"/>
    <property type="molecule type" value="Genomic_DNA"/>
</dbReference>
<feature type="compositionally biased region" description="Gly residues" evidence="1">
    <location>
        <begin position="21"/>
        <end position="40"/>
    </location>
</feature>
<dbReference type="AlphaFoldDB" id="A0A0Q3H0Z7"/>
<protein>
    <submittedName>
        <fullName evidence="2 3">Uncharacterized protein</fullName>
    </submittedName>
</protein>
<dbReference type="Gramene" id="KQJ87018">
    <property type="protein sequence ID" value="KQJ87018"/>
    <property type="gene ID" value="BRADI_4g09031v3"/>
</dbReference>
<reference evidence="2" key="2">
    <citation type="submission" date="2017-06" db="EMBL/GenBank/DDBJ databases">
        <title>WGS assembly of Brachypodium distachyon.</title>
        <authorList>
            <consortium name="The International Brachypodium Initiative"/>
            <person name="Lucas S."/>
            <person name="Harmon-Smith M."/>
            <person name="Lail K."/>
            <person name="Tice H."/>
            <person name="Grimwood J."/>
            <person name="Bruce D."/>
            <person name="Barry K."/>
            <person name="Shu S."/>
            <person name="Lindquist E."/>
            <person name="Wang M."/>
            <person name="Pitluck S."/>
            <person name="Vogel J.P."/>
            <person name="Garvin D.F."/>
            <person name="Mockler T.C."/>
            <person name="Schmutz J."/>
            <person name="Rokhsar D."/>
            <person name="Bevan M.W."/>
        </authorList>
    </citation>
    <scope>NUCLEOTIDE SEQUENCE</scope>
    <source>
        <strain evidence="2">Bd21</strain>
    </source>
</reference>
<evidence type="ECO:0000313" key="2">
    <source>
        <dbReference type="EMBL" id="KQJ87018.1"/>
    </source>
</evidence>
<accession>A0A0Q3H0Z7</accession>
<gene>
    <name evidence="2" type="ORF">BRADI_4g09031v3</name>
</gene>
<organism evidence="2">
    <name type="scientific">Brachypodium distachyon</name>
    <name type="common">Purple false brome</name>
    <name type="synonym">Trachynia distachya</name>
    <dbReference type="NCBI Taxonomy" id="15368"/>
    <lineage>
        <taxon>Eukaryota</taxon>
        <taxon>Viridiplantae</taxon>
        <taxon>Streptophyta</taxon>
        <taxon>Embryophyta</taxon>
        <taxon>Tracheophyta</taxon>
        <taxon>Spermatophyta</taxon>
        <taxon>Magnoliopsida</taxon>
        <taxon>Liliopsida</taxon>
        <taxon>Poales</taxon>
        <taxon>Poaceae</taxon>
        <taxon>BOP clade</taxon>
        <taxon>Pooideae</taxon>
        <taxon>Stipodae</taxon>
        <taxon>Brachypodieae</taxon>
        <taxon>Brachypodium</taxon>
    </lineage>
</organism>